<evidence type="ECO:0000313" key="5">
    <source>
        <dbReference type="Proteomes" id="UP000244168"/>
    </source>
</evidence>
<dbReference type="InterPro" id="IPR050832">
    <property type="entry name" value="Bact_Acetyltransf"/>
</dbReference>
<evidence type="ECO:0000313" key="4">
    <source>
        <dbReference type="EMBL" id="PTQ92641.1"/>
    </source>
</evidence>
<dbReference type="OrthoDB" id="9792929at2"/>
<dbReference type="SUPFAM" id="SSF55729">
    <property type="entry name" value="Acyl-CoA N-acyltransferases (Nat)"/>
    <property type="match status" value="1"/>
</dbReference>
<evidence type="ECO:0000256" key="2">
    <source>
        <dbReference type="ARBA" id="ARBA00023315"/>
    </source>
</evidence>
<keyword evidence="2" id="KW-0012">Acyltransferase</keyword>
<protein>
    <submittedName>
        <fullName evidence="4">Acetyltransferase (GNAT) family protein</fullName>
    </submittedName>
</protein>
<comment type="caution">
    <text evidence="4">The sequence shown here is derived from an EMBL/GenBank/DDBJ whole genome shotgun (WGS) entry which is preliminary data.</text>
</comment>
<dbReference type="Proteomes" id="UP000244168">
    <property type="component" value="Unassembled WGS sequence"/>
</dbReference>
<dbReference type="PANTHER" id="PTHR43877">
    <property type="entry name" value="AMINOALKYLPHOSPHONATE N-ACETYLTRANSFERASE-RELATED-RELATED"/>
    <property type="match status" value="1"/>
</dbReference>
<dbReference type="GO" id="GO:0016747">
    <property type="term" value="F:acyltransferase activity, transferring groups other than amino-acyl groups"/>
    <property type="evidence" value="ECO:0007669"/>
    <property type="project" value="InterPro"/>
</dbReference>
<proteinExistence type="predicted"/>
<dbReference type="PANTHER" id="PTHR43877:SF1">
    <property type="entry name" value="ACETYLTRANSFERASE"/>
    <property type="match status" value="1"/>
</dbReference>
<keyword evidence="5" id="KW-1185">Reference proteome</keyword>
<organism evidence="4 5">
    <name type="scientific">Mucilaginibacter yixingensis</name>
    <dbReference type="NCBI Taxonomy" id="1295612"/>
    <lineage>
        <taxon>Bacteria</taxon>
        <taxon>Pseudomonadati</taxon>
        <taxon>Bacteroidota</taxon>
        <taxon>Sphingobacteriia</taxon>
        <taxon>Sphingobacteriales</taxon>
        <taxon>Sphingobacteriaceae</taxon>
        <taxon>Mucilaginibacter</taxon>
    </lineage>
</organism>
<dbReference type="CDD" id="cd04301">
    <property type="entry name" value="NAT_SF"/>
    <property type="match status" value="1"/>
</dbReference>
<dbReference type="EMBL" id="QAOQ01000011">
    <property type="protein sequence ID" value="PTQ92641.1"/>
    <property type="molecule type" value="Genomic_DNA"/>
</dbReference>
<sequence length="146" mass="16615">MITQFTIRDAREADIPELSLLLTQLGYPCTPEEVKVRFDAWANHPDHRTLVICDGDRLAGMTGLMKSLWVEKNGTYVRILAFVIHEDYRGQKIGKQLLQAVDTWAHEIGANTIVVNSGNREERIPAHHFYQNNGYKSYALGFVKSL</sequence>
<feature type="domain" description="N-acetyltransferase" evidence="3">
    <location>
        <begin position="5"/>
        <end position="146"/>
    </location>
</feature>
<dbReference type="AlphaFoldDB" id="A0A2T5J4Z5"/>
<dbReference type="Gene3D" id="3.40.630.30">
    <property type="match status" value="1"/>
</dbReference>
<dbReference type="InterPro" id="IPR016181">
    <property type="entry name" value="Acyl_CoA_acyltransferase"/>
</dbReference>
<dbReference type="Pfam" id="PF00583">
    <property type="entry name" value="Acetyltransf_1"/>
    <property type="match status" value="1"/>
</dbReference>
<reference evidence="4 5" key="1">
    <citation type="submission" date="2018-04" db="EMBL/GenBank/DDBJ databases">
        <title>Genomic Encyclopedia of Archaeal and Bacterial Type Strains, Phase II (KMG-II): from individual species to whole genera.</title>
        <authorList>
            <person name="Goeker M."/>
        </authorList>
    </citation>
    <scope>NUCLEOTIDE SEQUENCE [LARGE SCALE GENOMIC DNA]</scope>
    <source>
        <strain evidence="4 5">DSM 26809</strain>
    </source>
</reference>
<accession>A0A2T5J4Z5</accession>
<name>A0A2T5J4Z5_9SPHI</name>
<dbReference type="PROSITE" id="PS51186">
    <property type="entry name" value="GNAT"/>
    <property type="match status" value="1"/>
</dbReference>
<evidence type="ECO:0000259" key="3">
    <source>
        <dbReference type="PROSITE" id="PS51186"/>
    </source>
</evidence>
<dbReference type="InterPro" id="IPR000182">
    <property type="entry name" value="GNAT_dom"/>
</dbReference>
<keyword evidence="1 4" id="KW-0808">Transferase</keyword>
<dbReference type="RefSeq" id="WP_107831387.1">
    <property type="nucleotide sequence ID" value="NZ_CP160205.1"/>
</dbReference>
<gene>
    <name evidence="4" type="ORF">C8P68_11118</name>
</gene>
<evidence type="ECO:0000256" key="1">
    <source>
        <dbReference type="ARBA" id="ARBA00022679"/>
    </source>
</evidence>